<accession>A0ABD5V8W3</accession>
<dbReference type="PANTHER" id="PTHR34236:SF1">
    <property type="entry name" value="DIMETHYL SULFOXIDE REDUCTASE TRANSCRIPTIONAL ACTIVATOR"/>
    <property type="match status" value="1"/>
</dbReference>
<sequence length="221" mass="25250">MSATIVEIELPADEFALSRTLSELENVEFEIERFVAQDMDHVMPFVWVTGNDGEAIKECLERDESVDSLERLSELEGEWLYRMEWVERIQTVVQILVEEQGSILAAFGDESGWQLRVLFAQRDALSRTYDYCQDAGLTIDIRSVYRLDDGREGRFGLTDEQQDTLVAAFDSGYFDVPRSITLTDLAADLDISHQALSERLRRGQKSVLKNTVIIGDEDRED</sequence>
<organism evidence="5 6">
    <name type="scientific">Halalkalicoccus tibetensis</name>
    <dbReference type="NCBI Taxonomy" id="175632"/>
    <lineage>
        <taxon>Archaea</taxon>
        <taxon>Methanobacteriati</taxon>
        <taxon>Methanobacteriota</taxon>
        <taxon>Stenosarchaea group</taxon>
        <taxon>Halobacteria</taxon>
        <taxon>Halobacteriales</taxon>
        <taxon>Halococcaceae</taxon>
        <taxon>Halalkalicoccus</taxon>
    </lineage>
</organism>
<dbReference type="Pfam" id="PF04967">
    <property type="entry name" value="HTH_10"/>
    <property type="match status" value="1"/>
</dbReference>
<protein>
    <submittedName>
        <fullName evidence="5">Helix-turn-helix domain-containing protein</fullName>
    </submittedName>
</protein>
<dbReference type="InterPro" id="IPR007050">
    <property type="entry name" value="HTH_bacterioopsin"/>
</dbReference>
<evidence type="ECO:0000259" key="3">
    <source>
        <dbReference type="Pfam" id="PF04967"/>
    </source>
</evidence>
<dbReference type="RefSeq" id="WP_340603863.1">
    <property type="nucleotide sequence ID" value="NZ_JBBMXV010000003.1"/>
</dbReference>
<proteinExistence type="predicted"/>
<evidence type="ECO:0000313" key="5">
    <source>
        <dbReference type="EMBL" id="MFC6905339.1"/>
    </source>
</evidence>
<evidence type="ECO:0000256" key="2">
    <source>
        <dbReference type="ARBA" id="ARBA00023163"/>
    </source>
</evidence>
<dbReference type="AlphaFoldDB" id="A0ABD5V8W3"/>
<dbReference type="InterPro" id="IPR031803">
    <property type="entry name" value="BAT_GAF/HTH-assoc"/>
</dbReference>
<dbReference type="EMBL" id="JBHSXQ010000003">
    <property type="protein sequence ID" value="MFC6905339.1"/>
    <property type="molecule type" value="Genomic_DNA"/>
</dbReference>
<dbReference type="Proteomes" id="UP001596312">
    <property type="component" value="Unassembled WGS sequence"/>
</dbReference>
<feature type="domain" description="Bacterioopsin transcriptional activator GAF and HTH associated" evidence="4">
    <location>
        <begin position="5"/>
        <end position="138"/>
    </location>
</feature>
<dbReference type="PANTHER" id="PTHR34236">
    <property type="entry name" value="DIMETHYL SULFOXIDE REDUCTASE TRANSCRIPTIONAL ACTIVATOR"/>
    <property type="match status" value="1"/>
</dbReference>
<reference evidence="5 6" key="1">
    <citation type="journal article" date="2019" name="Int. J. Syst. Evol. Microbiol.">
        <title>The Global Catalogue of Microorganisms (GCM) 10K type strain sequencing project: providing services to taxonomists for standard genome sequencing and annotation.</title>
        <authorList>
            <consortium name="The Broad Institute Genomics Platform"/>
            <consortium name="The Broad Institute Genome Sequencing Center for Infectious Disease"/>
            <person name="Wu L."/>
            <person name="Ma J."/>
        </authorList>
    </citation>
    <scope>NUCLEOTIDE SEQUENCE [LARGE SCALE GENOMIC DNA]</scope>
    <source>
        <strain evidence="5 6">CGMCC 1.3240</strain>
    </source>
</reference>
<name>A0ABD5V8W3_9EURY</name>
<evidence type="ECO:0000313" key="6">
    <source>
        <dbReference type="Proteomes" id="UP001596312"/>
    </source>
</evidence>
<evidence type="ECO:0000256" key="1">
    <source>
        <dbReference type="ARBA" id="ARBA00023015"/>
    </source>
</evidence>
<evidence type="ECO:0000259" key="4">
    <source>
        <dbReference type="Pfam" id="PF15915"/>
    </source>
</evidence>
<gene>
    <name evidence="5" type="ORF">ACFQGH_09050</name>
</gene>
<keyword evidence="6" id="KW-1185">Reference proteome</keyword>
<keyword evidence="1" id="KW-0805">Transcription regulation</keyword>
<keyword evidence="2" id="KW-0804">Transcription</keyword>
<comment type="caution">
    <text evidence="5">The sequence shown here is derived from an EMBL/GenBank/DDBJ whole genome shotgun (WGS) entry which is preliminary data.</text>
</comment>
<dbReference type="Pfam" id="PF15915">
    <property type="entry name" value="BAT"/>
    <property type="match status" value="1"/>
</dbReference>
<feature type="domain" description="HTH bat-type" evidence="3">
    <location>
        <begin position="157"/>
        <end position="208"/>
    </location>
</feature>